<dbReference type="InParanoid" id="G5AZZ6"/>
<dbReference type="Gene3D" id="3.90.1640.20">
    <property type="entry name" value="TON_0340"/>
    <property type="match status" value="2"/>
</dbReference>
<evidence type="ECO:0000313" key="3">
    <source>
        <dbReference type="Proteomes" id="UP000006813"/>
    </source>
</evidence>
<reference evidence="2 3" key="1">
    <citation type="journal article" date="2011" name="Nature">
        <title>Genome sequencing reveals insights into physiology and longevity of the naked mole rat.</title>
        <authorList>
            <person name="Kim E.B."/>
            <person name="Fang X."/>
            <person name="Fushan A.A."/>
            <person name="Huang Z."/>
            <person name="Lobanov A.V."/>
            <person name="Han L."/>
            <person name="Marino S.M."/>
            <person name="Sun X."/>
            <person name="Turanov A.A."/>
            <person name="Yang P."/>
            <person name="Yim S.H."/>
            <person name="Zhao X."/>
            <person name="Kasaikina M.V."/>
            <person name="Stoletzki N."/>
            <person name="Peng C."/>
            <person name="Polak P."/>
            <person name="Xiong Z."/>
            <person name="Kiezun A."/>
            <person name="Zhu Y."/>
            <person name="Chen Y."/>
            <person name="Kryukov G.V."/>
            <person name="Zhang Q."/>
            <person name="Peshkin L."/>
            <person name="Yang L."/>
            <person name="Bronson R.T."/>
            <person name="Buffenstein R."/>
            <person name="Wang B."/>
            <person name="Han C."/>
            <person name="Li Q."/>
            <person name="Chen L."/>
            <person name="Zhao W."/>
            <person name="Sunyaev S.R."/>
            <person name="Park T.J."/>
            <person name="Zhang G."/>
            <person name="Wang J."/>
            <person name="Gladyshev V.N."/>
        </authorList>
    </citation>
    <scope>NUCLEOTIDE SEQUENCE [LARGE SCALE GENOMIC DNA]</scope>
</reference>
<dbReference type="PANTHER" id="PTHR32022">
    <property type="entry name" value="D-GLUTAMATE CYCLASE, MITOCHONDRIAL"/>
    <property type="match status" value="1"/>
</dbReference>
<proteinExistence type="predicted"/>
<dbReference type="eggNOG" id="ENOG502QV7A">
    <property type="taxonomic scope" value="Eukaryota"/>
</dbReference>
<dbReference type="EMBL" id="JH167709">
    <property type="protein sequence ID" value="EHB02607.1"/>
    <property type="molecule type" value="Genomic_DNA"/>
</dbReference>
<name>G5AZZ6_HETGA</name>
<protein>
    <recommendedName>
        <fullName evidence="1">D-glutamate cyclase-like C-terminal domain-containing protein</fullName>
    </recommendedName>
</protein>
<evidence type="ECO:0000313" key="2">
    <source>
        <dbReference type="EMBL" id="EHB02607.1"/>
    </source>
</evidence>
<organism evidence="2 3">
    <name type="scientific">Heterocephalus glaber</name>
    <name type="common">Naked mole rat</name>
    <dbReference type="NCBI Taxonomy" id="10181"/>
    <lineage>
        <taxon>Eukaryota</taxon>
        <taxon>Metazoa</taxon>
        <taxon>Chordata</taxon>
        <taxon>Craniata</taxon>
        <taxon>Vertebrata</taxon>
        <taxon>Euteleostomi</taxon>
        <taxon>Mammalia</taxon>
        <taxon>Eutheria</taxon>
        <taxon>Euarchontoglires</taxon>
        <taxon>Glires</taxon>
        <taxon>Rodentia</taxon>
        <taxon>Hystricomorpha</taxon>
        <taxon>Bathyergidae</taxon>
        <taxon>Heterocephalus</taxon>
    </lineage>
</organism>
<accession>G5AZZ6</accession>
<dbReference type="STRING" id="10181.G5AZZ6"/>
<feature type="domain" description="D-glutamate cyclase-like C-terminal" evidence="1">
    <location>
        <begin position="93"/>
        <end position="186"/>
    </location>
</feature>
<dbReference type="Proteomes" id="UP000006813">
    <property type="component" value="Unassembled WGS sequence"/>
</dbReference>
<dbReference type="InterPro" id="IPR025504">
    <property type="entry name" value="GLUCM_C"/>
</dbReference>
<gene>
    <name evidence="2" type="ORF">GW7_05560</name>
</gene>
<dbReference type="Pfam" id="PF14336">
    <property type="entry name" value="GLUCM-like_C"/>
    <property type="match status" value="1"/>
</dbReference>
<dbReference type="AlphaFoldDB" id="G5AZZ6"/>
<evidence type="ECO:0000259" key="1">
    <source>
        <dbReference type="Pfam" id="PF14336"/>
    </source>
</evidence>
<dbReference type="PANTHER" id="PTHR32022:SF10">
    <property type="entry name" value="D-GLUTAMATE CYCLASE, MITOCHONDRIAL"/>
    <property type="match status" value="1"/>
</dbReference>
<sequence length="193" mass="20959">MTPTAAFSRGHIQEELPLRDRRRAAVLGSSCSNGLFSTTDDRRRFDHGVATACAGRAADGNYYNARKRNVKHSVDHVDDLFLAAQKIPGISSTGVSNWGSYALACALYILNSCETHGPYLRKAVGPSRAPEEQSWTQALLPVIKEEKMLGILVQHKVQSAVSGIMGMEVDGLPFPGVHAVMIQKLMDITTGHV</sequence>